<dbReference type="EMBL" id="CP137579">
    <property type="protein sequence ID" value="WOX30889.1"/>
    <property type="molecule type" value="Genomic_DNA"/>
</dbReference>
<dbReference type="RefSeq" id="WP_193521638.1">
    <property type="nucleotide sequence ID" value="NZ_CBCSDF010000004.1"/>
</dbReference>
<dbReference type="Pfam" id="PF01593">
    <property type="entry name" value="Amino_oxidase"/>
    <property type="match status" value="1"/>
</dbReference>
<reference evidence="8" key="1">
    <citation type="submission" date="2019-10" db="EMBL/GenBank/DDBJ databases">
        <authorList>
            <person name="Paulsen S."/>
        </authorList>
    </citation>
    <scope>NUCLEOTIDE SEQUENCE</scope>
    <source>
        <strain evidence="8">LMG 19692</strain>
    </source>
</reference>
<dbReference type="PANTHER" id="PTHR10742:SF410">
    <property type="entry name" value="LYSINE-SPECIFIC HISTONE DEMETHYLASE 2"/>
    <property type="match status" value="1"/>
</dbReference>
<proteinExistence type="inferred from homology"/>
<dbReference type="EC" id="1.13.12.3" evidence="3"/>
<keyword evidence="5" id="KW-0073">Auxin biosynthesis</keyword>
<evidence type="ECO:0000313" key="9">
    <source>
        <dbReference type="EMBL" id="WOX30889.1"/>
    </source>
</evidence>
<dbReference type="Proteomes" id="UP001304419">
    <property type="component" value="Chromosome 2"/>
</dbReference>
<evidence type="ECO:0000256" key="6">
    <source>
        <dbReference type="ARBA" id="ARBA00047321"/>
    </source>
</evidence>
<dbReference type="EMBL" id="WEIA01000003">
    <property type="protein sequence ID" value="NLR20872.1"/>
    <property type="molecule type" value="Genomic_DNA"/>
</dbReference>
<dbReference type="SUPFAM" id="SSF54373">
    <property type="entry name" value="FAD-linked reductases, C-terminal domain"/>
    <property type="match status" value="1"/>
</dbReference>
<dbReference type="InterPro" id="IPR036188">
    <property type="entry name" value="FAD/NAD-bd_sf"/>
</dbReference>
<dbReference type="InterPro" id="IPR002937">
    <property type="entry name" value="Amino_oxidase"/>
</dbReference>
<dbReference type="GO" id="GO:0050361">
    <property type="term" value="F:tryptophan 2-monooxygenase activity"/>
    <property type="evidence" value="ECO:0007669"/>
    <property type="project" value="UniProtKB-EC"/>
</dbReference>
<reference evidence="9 11" key="2">
    <citation type="submission" date="2023-10" db="EMBL/GenBank/DDBJ databases">
        <title>To unveil natural product biosynthetic capacity in Pseudoalteromonas.</title>
        <authorList>
            <person name="Wang J."/>
        </authorList>
    </citation>
    <scope>NUCLEOTIDE SEQUENCE [LARGE SCALE GENOMIC DNA]</scope>
    <source>
        <strain evidence="9 11">DSM 15914</strain>
    </source>
</reference>
<protein>
    <recommendedName>
        <fullName evidence="4">Tryptophan 2-monooxygenase</fullName>
        <ecNumber evidence="3">1.13.12.3</ecNumber>
    </recommendedName>
</protein>
<evidence type="ECO:0000256" key="2">
    <source>
        <dbReference type="ARBA" id="ARBA00005833"/>
    </source>
</evidence>
<comment type="catalytic activity">
    <reaction evidence="6">
        <text>L-tryptophan + O2 = indole-3-acetamide + CO2 + H2O</text>
        <dbReference type="Rhea" id="RHEA:16165"/>
        <dbReference type="ChEBI" id="CHEBI:15377"/>
        <dbReference type="ChEBI" id="CHEBI:15379"/>
        <dbReference type="ChEBI" id="CHEBI:16031"/>
        <dbReference type="ChEBI" id="CHEBI:16526"/>
        <dbReference type="ChEBI" id="CHEBI:57912"/>
        <dbReference type="EC" id="1.13.12.3"/>
    </reaction>
</comment>
<dbReference type="SUPFAM" id="SSF51905">
    <property type="entry name" value="FAD/NAD(P)-binding domain"/>
    <property type="match status" value="1"/>
</dbReference>
<comment type="pathway">
    <text evidence="1">Plant hormone metabolism; auxin biosynthesis.</text>
</comment>
<evidence type="ECO:0000259" key="7">
    <source>
        <dbReference type="Pfam" id="PF01593"/>
    </source>
</evidence>
<dbReference type="Gene3D" id="3.90.660.10">
    <property type="match status" value="1"/>
</dbReference>
<evidence type="ECO:0000313" key="11">
    <source>
        <dbReference type="Proteomes" id="UP001304419"/>
    </source>
</evidence>
<feature type="domain" description="Amine oxidase" evidence="7">
    <location>
        <begin position="15"/>
        <end position="549"/>
    </location>
</feature>
<evidence type="ECO:0000313" key="10">
    <source>
        <dbReference type="Proteomes" id="UP000646877"/>
    </source>
</evidence>
<evidence type="ECO:0000256" key="4">
    <source>
        <dbReference type="ARBA" id="ARBA00017871"/>
    </source>
</evidence>
<comment type="similarity">
    <text evidence="2">Belongs to the tryptophan 2-monooxygenase family.</text>
</comment>
<gene>
    <name evidence="8" type="ORF">F9Y85_05970</name>
    <name evidence="9" type="ORF">R5H13_23715</name>
</gene>
<evidence type="ECO:0000256" key="1">
    <source>
        <dbReference type="ARBA" id="ARBA00004814"/>
    </source>
</evidence>
<dbReference type="Gene3D" id="3.50.50.60">
    <property type="entry name" value="FAD/NAD(P)-binding domain"/>
    <property type="match status" value="1"/>
</dbReference>
<organism evidence="8 10">
    <name type="scientific">Pseudoalteromonas maricaloris</name>
    <dbReference type="NCBI Taxonomy" id="184924"/>
    <lineage>
        <taxon>Bacteria</taxon>
        <taxon>Pseudomonadati</taxon>
        <taxon>Pseudomonadota</taxon>
        <taxon>Gammaproteobacteria</taxon>
        <taxon>Alteromonadales</taxon>
        <taxon>Pseudoalteromonadaceae</taxon>
        <taxon>Pseudoalteromonas</taxon>
    </lineage>
</organism>
<accession>A0A8I2KPL4</accession>
<sequence length="624" mass="71249">MNKELDIAIVGGGVSGVYSAWRLQQELGDTHRIGLFEYSDRIGGRLYSRTLPGLPNVVAELGGMRFIPEDHVMVSTLVDELKLQTKDFPMGSKLPLYPSNAESSPEAGSENNLFYLRGQYFRYRDFAECPDKIPYQLEETERGYGPEDLQVKVMNLICPGFADMSLAEQMKVKVFGKEIWRFGFWNLLEHVLSNEAYLFMKEAGGYDANVANASAVTQLPATEYSDDTVFKTLKDGFQALPLKLCEEFAAAPGCLDRCKRVNMLHRLAKIELHHCGEYRYELTFQPTQVNSSGKVVDKEAPAYSVKVKRLILAMPRRSLELIESPFFDDPWLKENIPSVLIQKAIKMFMAYEQPWWRSLGLVAGRSVTDLPIRQTYYMGTECDQKECLEYETNEKGEQVCKVEHTYGEPNTNSLLMASYNDIGTIPYWKGLEKGEHYQGYMPAYGAQGYTENEIVPKNQYQITTGMVEAAHRQIQALHNQKALPMPYSAIYQEWGDDPYGGGWHEWKANYRLDEIMCRMRHPVASEEIYIVGEAYSYEQGWVEGALNTAESTLAEFFALPTPNWLSKDKAQYEQWLESHHNYLPVDCRKGGCSCQHSEQQPNASSDTLDEVTEFAYRGINHEYR</sequence>
<dbReference type="AlphaFoldDB" id="A0A8I2KPL4"/>
<evidence type="ECO:0000256" key="5">
    <source>
        <dbReference type="ARBA" id="ARBA00023070"/>
    </source>
</evidence>
<keyword evidence="11" id="KW-1185">Reference proteome</keyword>
<name>A0A8I2KPL4_9GAMM</name>
<dbReference type="GO" id="GO:0009851">
    <property type="term" value="P:auxin biosynthetic process"/>
    <property type="evidence" value="ECO:0007669"/>
    <property type="project" value="UniProtKB-KW"/>
</dbReference>
<dbReference type="PANTHER" id="PTHR10742">
    <property type="entry name" value="FLAVIN MONOAMINE OXIDASE"/>
    <property type="match status" value="1"/>
</dbReference>
<dbReference type="Proteomes" id="UP000646877">
    <property type="component" value="Unassembled WGS sequence"/>
</dbReference>
<dbReference type="InterPro" id="IPR050281">
    <property type="entry name" value="Flavin_monoamine_oxidase"/>
</dbReference>
<evidence type="ECO:0000256" key="3">
    <source>
        <dbReference type="ARBA" id="ARBA00012535"/>
    </source>
</evidence>
<evidence type="ECO:0000313" key="8">
    <source>
        <dbReference type="EMBL" id="NLR20872.1"/>
    </source>
</evidence>